<feature type="domain" description="Cadherin" evidence="15">
    <location>
        <begin position="281"/>
        <end position="382"/>
    </location>
</feature>
<dbReference type="OrthoDB" id="6510378at2759"/>
<evidence type="ECO:0000256" key="12">
    <source>
        <dbReference type="SAM" id="MobiDB-lite"/>
    </source>
</evidence>
<dbReference type="InterPro" id="IPR002126">
    <property type="entry name" value="Cadherin-like_dom"/>
</dbReference>
<feature type="region of interest" description="Disordered" evidence="12">
    <location>
        <begin position="1855"/>
        <end position="1886"/>
    </location>
</feature>
<feature type="signal peptide" evidence="14">
    <location>
        <begin position="1"/>
        <end position="38"/>
    </location>
</feature>
<gene>
    <name evidence="16" type="ORF">BV898_17497</name>
</gene>
<name>A0A9X6RML7_HYPEX</name>
<evidence type="ECO:0000259" key="15">
    <source>
        <dbReference type="PROSITE" id="PS50268"/>
    </source>
</evidence>
<dbReference type="SMART" id="SM00112">
    <property type="entry name" value="CA"/>
    <property type="match status" value="14"/>
</dbReference>
<dbReference type="PROSITE" id="PS50268">
    <property type="entry name" value="CADHERIN_2"/>
    <property type="match status" value="14"/>
</dbReference>
<accession>A0A9X6RML7</accession>
<keyword evidence="9 13" id="KW-0472">Membrane</keyword>
<comment type="function">
    <text evidence="10">Cadherins are calcium-dependent cell adhesion proteins. They preferentially interact with themselves in a homophilic manner in connecting cells.</text>
</comment>
<evidence type="ECO:0000313" key="16">
    <source>
        <dbReference type="EMBL" id="OWA53062.1"/>
    </source>
</evidence>
<feature type="domain" description="Cadherin" evidence="15">
    <location>
        <begin position="64"/>
        <end position="161"/>
    </location>
</feature>
<dbReference type="CDD" id="cd11304">
    <property type="entry name" value="Cadherin_repeat"/>
    <property type="match status" value="14"/>
</dbReference>
<evidence type="ECO:0000256" key="4">
    <source>
        <dbReference type="ARBA" id="ARBA00022729"/>
    </source>
</evidence>
<protein>
    <submittedName>
        <fullName evidence="16">Cadherin-23</fullName>
    </submittedName>
</protein>
<keyword evidence="5" id="KW-0677">Repeat</keyword>
<dbReference type="InterPro" id="IPR020894">
    <property type="entry name" value="Cadherin_CS"/>
</dbReference>
<feature type="chain" id="PRO_5040960320" evidence="14">
    <location>
        <begin position="39"/>
        <end position="1908"/>
    </location>
</feature>
<dbReference type="SUPFAM" id="SSF49313">
    <property type="entry name" value="Cadherin-like"/>
    <property type="match status" value="14"/>
</dbReference>
<dbReference type="GO" id="GO:0005886">
    <property type="term" value="C:plasma membrane"/>
    <property type="evidence" value="ECO:0007669"/>
    <property type="project" value="UniProtKB-SubCell"/>
</dbReference>
<keyword evidence="7" id="KW-0130">Cell adhesion</keyword>
<evidence type="ECO:0000256" key="2">
    <source>
        <dbReference type="ARBA" id="ARBA00022475"/>
    </source>
</evidence>
<evidence type="ECO:0000256" key="1">
    <source>
        <dbReference type="ARBA" id="ARBA00004251"/>
    </source>
</evidence>
<dbReference type="FunFam" id="2.60.40.60:FF:000033">
    <property type="entry name" value="FAT atypical cadherin 1"/>
    <property type="match status" value="1"/>
</dbReference>
<feature type="compositionally biased region" description="Basic and acidic residues" evidence="12">
    <location>
        <begin position="1870"/>
        <end position="1882"/>
    </location>
</feature>
<evidence type="ECO:0000256" key="11">
    <source>
        <dbReference type="PROSITE-ProRule" id="PRU00043"/>
    </source>
</evidence>
<feature type="domain" description="Cadherin" evidence="15">
    <location>
        <begin position="1297"/>
        <end position="1393"/>
    </location>
</feature>
<keyword evidence="6 11" id="KW-0106">Calcium</keyword>
<dbReference type="GO" id="GO:0005509">
    <property type="term" value="F:calcium ion binding"/>
    <property type="evidence" value="ECO:0007669"/>
    <property type="project" value="UniProtKB-UniRule"/>
</dbReference>
<keyword evidence="8 13" id="KW-1133">Transmembrane helix</keyword>
<evidence type="ECO:0000256" key="14">
    <source>
        <dbReference type="SAM" id="SignalP"/>
    </source>
</evidence>
<feature type="region of interest" description="Disordered" evidence="12">
    <location>
        <begin position="1817"/>
        <end position="1836"/>
    </location>
</feature>
<reference evidence="17" key="1">
    <citation type="submission" date="2017-01" db="EMBL/GenBank/DDBJ databases">
        <title>Comparative genomics of anhydrobiosis in the tardigrade Hypsibius dujardini.</title>
        <authorList>
            <person name="Yoshida Y."/>
            <person name="Koutsovoulos G."/>
            <person name="Laetsch D."/>
            <person name="Stevens L."/>
            <person name="Kumar S."/>
            <person name="Horikawa D."/>
            <person name="Ishino K."/>
            <person name="Komine S."/>
            <person name="Tomita M."/>
            <person name="Blaxter M."/>
            <person name="Arakawa K."/>
        </authorList>
    </citation>
    <scope>NUCLEOTIDE SEQUENCE [LARGE SCALE GENOMIC DNA]</scope>
    <source>
        <strain evidence="17">Z151</strain>
    </source>
</reference>
<dbReference type="PRINTS" id="PR00205">
    <property type="entry name" value="CADHERIN"/>
</dbReference>
<feature type="domain" description="Cadherin" evidence="15">
    <location>
        <begin position="962"/>
        <end position="1066"/>
    </location>
</feature>
<dbReference type="Proteomes" id="UP000192578">
    <property type="component" value="Unassembled WGS sequence"/>
</dbReference>
<dbReference type="GO" id="GO:0009653">
    <property type="term" value="P:anatomical structure morphogenesis"/>
    <property type="evidence" value="ECO:0007669"/>
    <property type="project" value="UniProtKB-ARBA"/>
</dbReference>
<evidence type="ECO:0000256" key="6">
    <source>
        <dbReference type="ARBA" id="ARBA00022837"/>
    </source>
</evidence>
<evidence type="ECO:0000256" key="8">
    <source>
        <dbReference type="ARBA" id="ARBA00022989"/>
    </source>
</evidence>
<organism evidence="16 17">
    <name type="scientific">Hypsibius exemplaris</name>
    <name type="common">Freshwater tardigrade</name>
    <dbReference type="NCBI Taxonomy" id="2072580"/>
    <lineage>
        <taxon>Eukaryota</taxon>
        <taxon>Metazoa</taxon>
        <taxon>Ecdysozoa</taxon>
        <taxon>Tardigrada</taxon>
        <taxon>Eutardigrada</taxon>
        <taxon>Parachela</taxon>
        <taxon>Hypsibioidea</taxon>
        <taxon>Hypsibiidae</taxon>
        <taxon>Hypsibius</taxon>
    </lineage>
</organism>
<feature type="domain" description="Cadherin" evidence="15">
    <location>
        <begin position="388"/>
        <end position="505"/>
    </location>
</feature>
<evidence type="ECO:0000256" key="3">
    <source>
        <dbReference type="ARBA" id="ARBA00022692"/>
    </source>
</evidence>
<evidence type="ECO:0000256" key="5">
    <source>
        <dbReference type="ARBA" id="ARBA00022737"/>
    </source>
</evidence>
<evidence type="ECO:0000256" key="10">
    <source>
        <dbReference type="ARBA" id="ARBA00059331"/>
    </source>
</evidence>
<evidence type="ECO:0000313" key="17">
    <source>
        <dbReference type="Proteomes" id="UP000192578"/>
    </source>
</evidence>
<feature type="domain" description="Cadherin" evidence="15">
    <location>
        <begin position="728"/>
        <end position="836"/>
    </location>
</feature>
<dbReference type="GO" id="GO:0007156">
    <property type="term" value="P:homophilic cell adhesion via plasma membrane adhesion molecules"/>
    <property type="evidence" value="ECO:0007669"/>
    <property type="project" value="InterPro"/>
</dbReference>
<feature type="domain" description="Cadherin" evidence="15">
    <location>
        <begin position="170"/>
        <end position="272"/>
    </location>
</feature>
<dbReference type="InterPro" id="IPR015919">
    <property type="entry name" value="Cadherin-like_sf"/>
</dbReference>
<evidence type="ECO:0000256" key="9">
    <source>
        <dbReference type="ARBA" id="ARBA00023136"/>
    </source>
</evidence>
<feature type="domain" description="Cadherin" evidence="15">
    <location>
        <begin position="1394"/>
        <end position="1512"/>
    </location>
</feature>
<comment type="subcellular location">
    <subcellularLocation>
        <location evidence="1">Cell membrane</location>
        <topology evidence="1">Single-pass type I membrane protein</topology>
    </subcellularLocation>
</comment>
<keyword evidence="17" id="KW-1185">Reference proteome</keyword>
<dbReference type="Pfam" id="PF00028">
    <property type="entry name" value="Cadherin"/>
    <property type="match status" value="12"/>
</dbReference>
<keyword evidence="3 13" id="KW-0812">Transmembrane</keyword>
<dbReference type="EMBL" id="MTYJ01000300">
    <property type="protein sequence ID" value="OWA53062.1"/>
    <property type="molecule type" value="Genomic_DNA"/>
</dbReference>
<feature type="domain" description="Cadherin" evidence="15">
    <location>
        <begin position="1185"/>
        <end position="1284"/>
    </location>
</feature>
<feature type="domain" description="Cadherin" evidence="15">
    <location>
        <begin position="1513"/>
        <end position="1632"/>
    </location>
</feature>
<feature type="transmembrane region" description="Helical" evidence="13">
    <location>
        <begin position="1732"/>
        <end position="1754"/>
    </location>
</feature>
<dbReference type="FunFam" id="2.60.40.60:FF:000124">
    <property type="entry name" value="Cadherin-related family member 1"/>
    <property type="match status" value="1"/>
</dbReference>
<evidence type="ECO:0000256" key="13">
    <source>
        <dbReference type="SAM" id="Phobius"/>
    </source>
</evidence>
<evidence type="ECO:0000256" key="7">
    <source>
        <dbReference type="ARBA" id="ARBA00022889"/>
    </source>
</evidence>
<dbReference type="FunFam" id="2.60.40.60:FF:000020">
    <property type="entry name" value="Dachsous cadherin-related 1b"/>
    <property type="match status" value="2"/>
</dbReference>
<feature type="domain" description="Cadherin" evidence="15">
    <location>
        <begin position="614"/>
        <end position="727"/>
    </location>
</feature>
<dbReference type="FunFam" id="2.60.40.60:FF:000098">
    <property type="entry name" value="cadherin-23 isoform X1"/>
    <property type="match status" value="1"/>
</dbReference>
<dbReference type="PROSITE" id="PS00232">
    <property type="entry name" value="CADHERIN_1"/>
    <property type="match status" value="7"/>
</dbReference>
<feature type="domain" description="Cadherin" evidence="15">
    <location>
        <begin position="836"/>
        <end position="955"/>
    </location>
</feature>
<keyword evidence="2" id="KW-1003">Cell membrane</keyword>
<comment type="caution">
    <text evidence="16">The sequence shown here is derived from an EMBL/GenBank/DDBJ whole genome shotgun (WGS) entry which is preliminary data.</text>
</comment>
<dbReference type="PANTHER" id="PTHR24026">
    <property type="entry name" value="FAT ATYPICAL CADHERIN-RELATED"/>
    <property type="match status" value="1"/>
</dbReference>
<feature type="domain" description="Cadherin" evidence="15">
    <location>
        <begin position="1067"/>
        <end position="1176"/>
    </location>
</feature>
<sequence>MRGKTLAQLTEPQRIPASQWLLKWSLLTAAFLHSCAYAEPASNSATLNTIPRFDLKGNLDNFVISEDAKVGDIIYTLRGQDSDPNAVLTFGVSGEGADVVEIINSRDTPREAKVRLIRKLDRETQASHLIRLTLTDGIISKPIVQDSTLYVEDTNDETPQFVNYNTTYYVPEDAAPGTVIGLLSARDKDAGVFGMVRFDELDNRKTFRVETLNPNTGTGRIVLIGHLDYESQPMYQLRIIVMDGMDSLQRVNTATLAVVVQVLDVQDTPPQFIIYPSVQFVPENVAIGKEVFNVLAQDGDRGVPNKIEYALQPADGPFAIDRQSGIVYVAQALDREAGTLKATGGTIVMTVVATEVPNTPGSTASVQVTVIIEDVNDNSPKFYNGEEPTDSYTTSILENSAVGALVSMESGVIPRVYDPDQGINGTFALSIVGEASDIFDITPTSVVNEALFMIRVRNSSYLDFEVQKQFQFSVMAREIGTVELFSSTASFTVNVLDANDNVPVFNPDFYEVHMKENPSEGTHVLKVQAYDSDTGDFGVIFYTSLQGKYADLFKLDPITGDITVAKSSTALDREVIPEVYLSVEAKDNRGLGNRATAQIRIILDDVNDNAPVFDVDLYEATLLENHQSFLRPLIVHATDRDAPDTPNSNITYAIKPSQYSGHFAVNSNGEIFVTKPFDYEAIAALYNESSAVIQLDIAAFDAGEPRLSAFAAVKIFLQDENDNAPVFLQQQYAGIVSEAALPGTVVVTVAAMDADRSNLYGRVVYRIERGAQDKFAIDATTGVITLASGANLDRDVQESYELKVIALDGGFGSDQKTGSTTVTITVTDVNNKSPVFPTFPVVEVSEAAPIGSVIMQIEAHDSDLSARLTYTLIDVTDALSESQVPVRQEDFNYTACFGLRTDGTLYVAAPLDREVFETVKLTVQVQDVASEAGLQTAVATISVRILDVNDNPPFFIFPQMASGQFYENSVIENFVPTSPIFTIVASDKDKDRKITYSLDQVDPTLQTFFRINSDTGDIRLLQPLDHEQFAWINFTVQATDSGKPPLSSVVPVFLKVIDVNDNNPNFTIAPSEVTVSEAAAVGQEVTTVHAVDPDSDAYGMVSYTLDPATALGKFTIDQDSGRITVASPLDREQRDSFSLVVNAIDDYQNGFNRESRKSSVTIRIIIQDVNDNAPLINSDDLTGCIRLIETDAAGTQFYTIRATDADQPGTPNSEIRYRVVGGNGTGLFDVSSNFGIMTTKVALTNRYGNYSLNVEAKDSGFPVLSSNFTFRICVDDFNDNAPVFVQPFANESVWVWENATVGTPVVQIRATDSDIGDNARIKYTFATDQNFDFQTFKIDEDSGWIVLAKTLDRERQKQYSLFVDAHDMGIPRRNTVQRFTVKVKDINDNEPIFQVARQEFHVVENYKPNSVIGRVAEALDEDGDAEHTQTCYFITSGNNMGAFVLDKHTRELRLLSSLDRETVSVYNLTVQATSNCGLQSVPGLPMPLTTKDHTVMQAIVVVDDINDNAPKFTRHEYTAGVTVESKYGTRVTKLTATDPDTGENAIIHYSLIGEIHVNLNVPETFRDAPFTLDKNTGEVFLNVKFTPDMKGYFDFNVTAEDRDGLNDTAKVFIYLLRADQRVQFTLLGKPDEVHAVEEALRDVLSNITGARANIDDVVTHIDENGNVNERLSDVLMHFVDPSGKIMDVDTVINLIDQMYDRLESVFADYKIIEVQRAVAHEPATTETTILKAMLIGITMGLLLLLIVSIGLFCSQRSRYTRKLRAATAVAFSSSDSTAGLHPAEVPGTNIHSYEGSNPVWMNSYVEKWSKDTDAVSRTSNKSSIDENCVPPPNPYEEQVRKTTFFGEEVKRSSHNLVMSPGSGPILRKSNIHDLSDRPRRSDQQYNNIYETIEDKEGKYMTKLESTEL</sequence>
<dbReference type="Gene3D" id="2.60.40.60">
    <property type="entry name" value="Cadherins"/>
    <property type="match status" value="14"/>
</dbReference>
<feature type="domain" description="Cadherin" evidence="15">
    <location>
        <begin position="506"/>
        <end position="613"/>
    </location>
</feature>
<dbReference type="FunFam" id="2.60.40.60:FF:000092">
    <property type="entry name" value="Protocadherin 8"/>
    <property type="match status" value="1"/>
</dbReference>
<dbReference type="PANTHER" id="PTHR24026:SF126">
    <property type="entry name" value="PROTOCADHERIN FAT 4"/>
    <property type="match status" value="1"/>
</dbReference>
<proteinExistence type="predicted"/>
<keyword evidence="4 14" id="KW-0732">Signal</keyword>